<dbReference type="Proteomes" id="UP001162162">
    <property type="component" value="Unassembled WGS sequence"/>
</dbReference>
<evidence type="ECO:0000313" key="1">
    <source>
        <dbReference type="EMBL" id="KAJ8953016.1"/>
    </source>
</evidence>
<comment type="caution">
    <text evidence="1">The sequence shown here is derived from an EMBL/GenBank/DDBJ whole genome shotgun (WGS) entry which is preliminary data.</text>
</comment>
<organism evidence="1 2">
    <name type="scientific">Aromia moschata</name>
    <dbReference type="NCBI Taxonomy" id="1265417"/>
    <lineage>
        <taxon>Eukaryota</taxon>
        <taxon>Metazoa</taxon>
        <taxon>Ecdysozoa</taxon>
        <taxon>Arthropoda</taxon>
        <taxon>Hexapoda</taxon>
        <taxon>Insecta</taxon>
        <taxon>Pterygota</taxon>
        <taxon>Neoptera</taxon>
        <taxon>Endopterygota</taxon>
        <taxon>Coleoptera</taxon>
        <taxon>Polyphaga</taxon>
        <taxon>Cucujiformia</taxon>
        <taxon>Chrysomeloidea</taxon>
        <taxon>Cerambycidae</taxon>
        <taxon>Cerambycinae</taxon>
        <taxon>Callichromatini</taxon>
        <taxon>Aromia</taxon>
    </lineage>
</organism>
<evidence type="ECO:0000313" key="2">
    <source>
        <dbReference type="Proteomes" id="UP001162162"/>
    </source>
</evidence>
<gene>
    <name evidence="1" type="ORF">NQ318_015378</name>
</gene>
<dbReference type="SUPFAM" id="SSF47769">
    <property type="entry name" value="SAM/Pointed domain"/>
    <property type="match status" value="1"/>
</dbReference>
<keyword evidence="2" id="KW-1185">Reference proteome</keyword>
<dbReference type="AlphaFoldDB" id="A0AAV8YQV3"/>
<evidence type="ECO:0008006" key="3">
    <source>
        <dbReference type="Google" id="ProtNLM"/>
    </source>
</evidence>
<dbReference type="InterPro" id="IPR013761">
    <property type="entry name" value="SAM/pointed_sf"/>
</dbReference>
<reference evidence="1" key="1">
    <citation type="journal article" date="2023" name="Insect Mol. Biol.">
        <title>Genome sequencing provides insights into the evolution of gene families encoding plant cell wall-degrading enzymes in longhorned beetles.</title>
        <authorList>
            <person name="Shin N.R."/>
            <person name="Okamura Y."/>
            <person name="Kirsch R."/>
            <person name="Pauchet Y."/>
        </authorList>
    </citation>
    <scope>NUCLEOTIDE SEQUENCE</scope>
    <source>
        <strain evidence="1">AMC_N1</strain>
    </source>
</reference>
<protein>
    <recommendedName>
        <fullName evidence="3">SAM domain-containing protein</fullName>
    </recommendedName>
</protein>
<sequence length="269" mass="31282">MLGTYMLSNICCRYRKKNAEDNQRWTEGFEYTTVDVRNNTPLDIAKNNDFHDIVDLFPKEESDILCSIIDSNTCSFEEIFSNLKPGEKSKFFLDICNILCGVKNEAVIKLIADKNVGLSEFLSMSDEDLKNLGIKLPFQRKRILGGIYRFHKHPYHPKSLHVVPLNEPYSNIDMATQLLSAIKQVTAMEASLEYLTKNYDPKNMNKSELEEISKYIESVRVNLKLCRIVTKNLKHKTVMLDRQVKSVDLITAKTRKYKMPWRKILFSLW</sequence>
<dbReference type="Gene3D" id="1.10.150.50">
    <property type="entry name" value="Transcription Factor, Ets-1"/>
    <property type="match status" value="1"/>
</dbReference>
<dbReference type="EMBL" id="JAPWTK010000062">
    <property type="protein sequence ID" value="KAJ8953016.1"/>
    <property type="molecule type" value="Genomic_DNA"/>
</dbReference>
<accession>A0AAV8YQV3</accession>
<proteinExistence type="predicted"/>
<name>A0AAV8YQV3_9CUCU</name>